<dbReference type="Gene3D" id="3.30.470.10">
    <property type="match status" value="1"/>
</dbReference>
<dbReference type="Pfam" id="PF01063">
    <property type="entry name" value="Aminotran_4"/>
    <property type="match status" value="1"/>
</dbReference>
<keyword evidence="6 11" id="KW-0456">Lyase</keyword>
<evidence type="ECO:0000256" key="6">
    <source>
        <dbReference type="ARBA" id="ARBA00023239"/>
    </source>
</evidence>
<dbReference type="InterPro" id="IPR043132">
    <property type="entry name" value="BCAT-like_C"/>
</dbReference>
<dbReference type="NCBIfam" id="TIGR03461">
    <property type="entry name" value="pabC_Proteo"/>
    <property type="match status" value="1"/>
</dbReference>
<dbReference type="InterPro" id="IPR001544">
    <property type="entry name" value="Aminotrans_IV"/>
</dbReference>
<evidence type="ECO:0000256" key="8">
    <source>
        <dbReference type="ARBA" id="ARBA00035676"/>
    </source>
</evidence>
<proteinExistence type="inferred from homology"/>
<evidence type="ECO:0000256" key="1">
    <source>
        <dbReference type="ARBA" id="ARBA00001933"/>
    </source>
</evidence>
<dbReference type="InterPro" id="IPR043131">
    <property type="entry name" value="BCAT-like_N"/>
</dbReference>
<keyword evidence="5" id="KW-0289">Folate biosynthesis</keyword>
<sequence>MTWFVDYRLNSSVSVADRAFSYGDGVFETIRVIPQCFFQLNDHLSRMYRGLTKLGMPLSFEQKQNLTRFLHDTVLPFIDRESVVKIIVSRGEGGRGYLPPNDSNHTIVIGILTAPDYQTIRKSGVSLSISPVPVNKNRFLAGIKHLNRLENIVAKRFLLSPDFEAIMLSSDQRVIECIQSNLFWFKSGILYTPALSEAGVQGTFRQAILKEQTAYVVQIGNFGLSEVKSADEVFISNSLMGIVPVTAVGGLSLPIGIHTRKLQKLMQSKDVHAVL</sequence>
<dbReference type="EC" id="4.1.3.38" evidence="8 10"/>
<dbReference type="EMBL" id="AP027271">
    <property type="protein sequence ID" value="BDX02907.1"/>
    <property type="molecule type" value="Genomic_DNA"/>
</dbReference>
<reference evidence="11 12" key="1">
    <citation type="submission" date="2023-01" db="EMBL/GenBank/DDBJ databases">
        <title>Complete genome sequence of Marinomonas pontica strain 200518_36.</title>
        <authorList>
            <person name="Ueki S."/>
            <person name="Gajardo G."/>
            <person name="Maruyama F."/>
        </authorList>
    </citation>
    <scope>NUCLEOTIDE SEQUENCE [LARGE SCALE GENOMIC DNA]</scope>
    <source>
        <strain evidence="11 12">200518_36</strain>
    </source>
</reference>
<evidence type="ECO:0000256" key="7">
    <source>
        <dbReference type="ARBA" id="ARBA00035633"/>
    </source>
</evidence>
<evidence type="ECO:0000256" key="4">
    <source>
        <dbReference type="ARBA" id="ARBA00022898"/>
    </source>
</evidence>
<dbReference type="Proteomes" id="UP001307608">
    <property type="component" value="Chromosome"/>
</dbReference>
<evidence type="ECO:0000313" key="11">
    <source>
        <dbReference type="EMBL" id="BDX02907.1"/>
    </source>
</evidence>
<comment type="subunit">
    <text evidence="3">Homodimer.</text>
</comment>
<dbReference type="InterPro" id="IPR017824">
    <property type="entry name" value="Aminodeoxychorismate_lyase_IV"/>
</dbReference>
<comment type="cofactor">
    <cofactor evidence="1">
        <name>pyridoxal 5'-phosphate</name>
        <dbReference type="ChEBI" id="CHEBI:597326"/>
    </cofactor>
</comment>
<evidence type="ECO:0000256" key="9">
    <source>
        <dbReference type="ARBA" id="ARBA00049529"/>
    </source>
</evidence>
<organism evidence="11 12">
    <name type="scientific">Marinomonas pontica</name>
    <dbReference type="NCBI Taxonomy" id="264739"/>
    <lineage>
        <taxon>Bacteria</taxon>
        <taxon>Pseudomonadati</taxon>
        <taxon>Pseudomonadota</taxon>
        <taxon>Gammaproteobacteria</taxon>
        <taxon>Oceanospirillales</taxon>
        <taxon>Oceanospirillaceae</taxon>
        <taxon>Marinomonas</taxon>
    </lineage>
</organism>
<dbReference type="GO" id="GO:0016829">
    <property type="term" value="F:lyase activity"/>
    <property type="evidence" value="ECO:0007669"/>
    <property type="project" value="UniProtKB-KW"/>
</dbReference>
<evidence type="ECO:0000256" key="3">
    <source>
        <dbReference type="ARBA" id="ARBA00011738"/>
    </source>
</evidence>
<comment type="catalytic activity">
    <reaction evidence="9">
        <text>4-amino-4-deoxychorismate = 4-aminobenzoate + pyruvate + H(+)</text>
        <dbReference type="Rhea" id="RHEA:16201"/>
        <dbReference type="ChEBI" id="CHEBI:15361"/>
        <dbReference type="ChEBI" id="CHEBI:15378"/>
        <dbReference type="ChEBI" id="CHEBI:17836"/>
        <dbReference type="ChEBI" id="CHEBI:58406"/>
        <dbReference type="EC" id="4.1.3.38"/>
    </reaction>
</comment>
<dbReference type="InterPro" id="IPR036038">
    <property type="entry name" value="Aminotransferase-like"/>
</dbReference>
<accession>A0ABM8FFT5</accession>
<evidence type="ECO:0000256" key="5">
    <source>
        <dbReference type="ARBA" id="ARBA00022909"/>
    </source>
</evidence>
<keyword evidence="4" id="KW-0663">Pyridoxal phosphate</keyword>
<dbReference type="PANTHER" id="PTHR42743:SF2">
    <property type="entry name" value="AMINODEOXYCHORISMATE LYASE"/>
    <property type="match status" value="1"/>
</dbReference>
<dbReference type="SUPFAM" id="SSF56752">
    <property type="entry name" value="D-aminoacid aminotransferase-like PLP-dependent enzymes"/>
    <property type="match status" value="1"/>
</dbReference>
<comment type="pathway">
    <text evidence="7">Cofactor biosynthesis; tetrahydrofolate biosynthesis; 4-aminobenzoate from chorismate: step 2/2.</text>
</comment>
<dbReference type="RefSeq" id="WP_265727933.1">
    <property type="nucleotide sequence ID" value="NZ_AP027271.1"/>
</dbReference>
<protein>
    <recommendedName>
        <fullName evidence="8 10">Aminodeoxychorismate lyase</fullName>
        <ecNumber evidence="8 10">4.1.3.38</ecNumber>
    </recommendedName>
</protein>
<keyword evidence="12" id="KW-1185">Reference proteome</keyword>
<dbReference type="InterPro" id="IPR050571">
    <property type="entry name" value="Class-IV_PLP-Dep_Aminotrnsfr"/>
</dbReference>
<evidence type="ECO:0000313" key="12">
    <source>
        <dbReference type="Proteomes" id="UP001307608"/>
    </source>
</evidence>
<name>A0ABM8FFT5_9GAMM</name>
<evidence type="ECO:0000256" key="10">
    <source>
        <dbReference type="NCBIfam" id="TIGR03461"/>
    </source>
</evidence>
<dbReference type="PANTHER" id="PTHR42743">
    <property type="entry name" value="AMINO-ACID AMINOTRANSFERASE"/>
    <property type="match status" value="1"/>
</dbReference>
<dbReference type="Gene3D" id="3.20.10.10">
    <property type="entry name" value="D-amino Acid Aminotransferase, subunit A, domain 2"/>
    <property type="match status" value="1"/>
</dbReference>
<comment type="similarity">
    <text evidence="2">Belongs to the class-IV pyridoxal-phosphate-dependent aminotransferase family.</text>
</comment>
<gene>
    <name evidence="11" type="ORF">MACH16_16550</name>
</gene>
<evidence type="ECO:0000256" key="2">
    <source>
        <dbReference type="ARBA" id="ARBA00009320"/>
    </source>
</evidence>